<dbReference type="AlphaFoldDB" id="A0A9W4T1B1"/>
<comment type="caution">
    <text evidence="1">The sequence shown here is derived from an EMBL/GenBank/DDBJ whole genome shotgun (WGS) entry which is preliminary data.</text>
</comment>
<dbReference type="OrthoDB" id="2447509at2759"/>
<dbReference type="Proteomes" id="UP001153678">
    <property type="component" value="Unassembled WGS sequence"/>
</dbReference>
<reference evidence="1" key="1">
    <citation type="submission" date="2022-08" db="EMBL/GenBank/DDBJ databases">
        <authorList>
            <person name="Kallberg Y."/>
            <person name="Tangrot J."/>
            <person name="Rosling A."/>
        </authorList>
    </citation>
    <scope>NUCLEOTIDE SEQUENCE</scope>
    <source>
        <strain evidence="1">Wild A</strain>
    </source>
</reference>
<sequence>NNLESDEPFVTQIRAYNQILTFSSLGVNLDEKLANAKEGFTHSGFKENYIIRFVVLC</sequence>
<evidence type="ECO:0000313" key="1">
    <source>
        <dbReference type="EMBL" id="CAI2188570.1"/>
    </source>
</evidence>
<evidence type="ECO:0000313" key="2">
    <source>
        <dbReference type="Proteomes" id="UP001153678"/>
    </source>
</evidence>
<organism evidence="1 2">
    <name type="scientific">Funneliformis geosporum</name>
    <dbReference type="NCBI Taxonomy" id="1117311"/>
    <lineage>
        <taxon>Eukaryota</taxon>
        <taxon>Fungi</taxon>
        <taxon>Fungi incertae sedis</taxon>
        <taxon>Mucoromycota</taxon>
        <taxon>Glomeromycotina</taxon>
        <taxon>Glomeromycetes</taxon>
        <taxon>Glomerales</taxon>
        <taxon>Glomeraceae</taxon>
        <taxon>Funneliformis</taxon>
    </lineage>
</organism>
<proteinExistence type="predicted"/>
<feature type="non-terminal residue" evidence="1">
    <location>
        <position position="1"/>
    </location>
</feature>
<keyword evidence="2" id="KW-1185">Reference proteome</keyword>
<gene>
    <name evidence="1" type="ORF">FWILDA_LOCUS13646</name>
</gene>
<protein>
    <submittedName>
        <fullName evidence="1">13698_t:CDS:1</fullName>
    </submittedName>
</protein>
<dbReference type="EMBL" id="CAMKVN010005278">
    <property type="protein sequence ID" value="CAI2188570.1"/>
    <property type="molecule type" value="Genomic_DNA"/>
</dbReference>
<name>A0A9W4T1B1_9GLOM</name>
<accession>A0A9W4T1B1</accession>